<evidence type="ECO:0000256" key="1">
    <source>
        <dbReference type="ARBA" id="ARBA00009374"/>
    </source>
</evidence>
<dbReference type="PANTHER" id="PTHR47208:SF1">
    <property type="entry name" value="OS02G0174800 PROTEIN"/>
    <property type="match status" value="1"/>
</dbReference>
<dbReference type="EMBL" id="JAMQYH010000001">
    <property type="protein sequence ID" value="KAJ1703372.1"/>
    <property type="molecule type" value="Genomic_DNA"/>
</dbReference>
<evidence type="ECO:0000259" key="4">
    <source>
        <dbReference type="PROSITE" id="PS51795"/>
    </source>
</evidence>
<proteinExistence type="inferred from homology"/>
<dbReference type="PROSITE" id="PS51795">
    <property type="entry name" value="ZF_FLZ"/>
    <property type="match status" value="1"/>
</dbReference>
<name>A0A9Q0D178_9POAL</name>
<reference evidence="5" key="1">
    <citation type="journal article" date="2022" name="Cell">
        <title>Repeat-based holocentromeres influence genome architecture and karyotype evolution.</title>
        <authorList>
            <person name="Hofstatter P.G."/>
            <person name="Thangavel G."/>
            <person name="Lux T."/>
            <person name="Neumann P."/>
            <person name="Vondrak T."/>
            <person name="Novak P."/>
            <person name="Zhang M."/>
            <person name="Costa L."/>
            <person name="Castellani M."/>
            <person name="Scott A."/>
            <person name="Toegelov H."/>
            <person name="Fuchs J."/>
            <person name="Mata-Sucre Y."/>
            <person name="Dias Y."/>
            <person name="Vanzela A.L.L."/>
            <person name="Huettel B."/>
            <person name="Almeida C.C.S."/>
            <person name="Simkova H."/>
            <person name="Souza G."/>
            <person name="Pedrosa-Harand A."/>
            <person name="Macas J."/>
            <person name="Mayer K.F.X."/>
            <person name="Houben A."/>
            <person name="Marques A."/>
        </authorList>
    </citation>
    <scope>NUCLEOTIDE SEQUENCE</scope>
    <source>
        <strain evidence="5">RhyBre1mFocal</strain>
    </source>
</reference>
<dbReference type="OrthoDB" id="777466at2759"/>
<dbReference type="InterPro" id="IPR007650">
    <property type="entry name" value="Zf-FLZ_dom"/>
</dbReference>
<dbReference type="AlphaFoldDB" id="A0A9Q0D178"/>
<evidence type="ECO:0000256" key="2">
    <source>
        <dbReference type="ARBA" id="ARBA00022723"/>
    </source>
</evidence>
<dbReference type="GO" id="GO:0046872">
    <property type="term" value="F:metal ion binding"/>
    <property type="evidence" value="ECO:0007669"/>
    <property type="project" value="UniProtKB-KW"/>
</dbReference>
<keyword evidence="6" id="KW-1185">Reference proteome</keyword>
<feature type="domain" description="FLZ-type" evidence="4">
    <location>
        <begin position="55"/>
        <end position="97"/>
    </location>
</feature>
<accession>A0A9Q0D178</accession>
<comment type="caution">
    <text evidence="5">The sequence shown here is derived from an EMBL/GenBank/DDBJ whole genome shotgun (WGS) entry which is preliminary data.</text>
</comment>
<feature type="zinc finger region" description="FLZ-type" evidence="3">
    <location>
        <begin position="55"/>
        <end position="97"/>
    </location>
</feature>
<dbReference type="Proteomes" id="UP001151287">
    <property type="component" value="Unassembled WGS sequence"/>
</dbReference>
<dbReference type="InterPro" id="IPR044604">
    <property type="entry name" value="FLZ12/13/14"/>
</dbReference>
<gene>
    <name evidence="5" type="ORF">LUZ63_003151</name>
</gene>
<organism evidence="5 6">
    <name type="scientific">Rhynchospora breviuscula</name>
    <dbReference type="NCBI Taxonomy" id="2022672"/>
    <lineage>
        <taxon>Eukaryota</taxon>
        <taxon>Viridiplantae</taxon>
        <taxon>Streptophyta</taxon>
        <taxon>Embryophyta</taxon>
        <taxon>Tracheophyta</taxon>
        <taxon>Spermatophyta</taxon>
        <taxon>Magnoliopsida</taxon>
        <taxon>Liliopsida</taxon>
        <taxon>Poales</taxon>
        <taxon>Cyperaceae</taxon>
        <taxon>Cyperoideae</taxon>
        <taxon>Rhynchosporeae</taxon>
        <taxon>Rhynchospora</taxon>
    </lineage>
</organism>
<evidence type="ECO:0000256" key="3">
    <source>
        <dbReference type="PROSITE-ProRule" id="PRU01131"/>
    </source>
</evidence>
<evidence type="ECO:0000313" key="6">
    <source>
        <dbReference type="Proteomes" id="UP001151287"/>
    </source>
</evidence>
<evidence type="ECO:0000313" key="5">
    <source>
        <dbReference type="EMBL" id="KAJ1703372.1"/>
    </source>
</evidence>
<sequence>MTRMLRCAETKPAVGLGIIAAMITDAAKTNPIKIGSACILRSGQSECYTCVPGEGFLSRCFLCGKRLHGIDIYMYREKAFCSAECRSSQIAKDEHAENCLPKAFKSGSPFSASLFFVPGITEIY</sequence>
<keyword evidence="2" id="KW-0479">Metal-binding</keyword>
<dbReference type="PANTHER" id="PTHR47208">
    <property type="entry name" value="OS02G0174800 PROTEIN"/>
    <property type="match status" value="1"/>
</dbReference>
<dbReference type="Pfam" id="PF04570">
    <property type="entry name" value="zf-FLZ"/>
    <property type="match status" value="1"/>
</dbReference>
<protein>
    <recommendedName>
        <fullName evidence="4">FLZ-type domain-containing protein</fullName>
    </recommendedName>
</protein>
<comment type="similarity">
    <text evidence="1">Belongs to the FLZ family.</text>
</comment>